<evidence type="ECO:0000313" key="2">
    <source>
        <dbReference type="Proteomes" id="UP001597195"/>
    </source>
</evidence>
<dbReference type="RefSeq" id="WP_125701828.1">
    <property type="nucleotide sequence ID" value="NZ_JBHTOM010000001.1"/>
</dbReference>
<comment type="caution">
    <text evidence="1">The sequence shown here is derived from an EMBL/GenBank/DDBJ whole genome shotgun (WGS) entry which is preliminary data.</text>
</comment>
<reference evidence="2" key="1">
    <citation type="journal article" date="2019" name="Int. J. Syst. Evol. Microbiol.">
        <title>The Global Catalogue of Microorganisms (GCM) 10K type strain sequencing project: providing services to taxonomists for standard genome sequencing and annotation.</title>
        <authorList>
            <consortium name="The Broad Institute Genomics Platform"/>
            <consortium name="The Broad Institute Genome Sequencing Center for Infectious Disease"/>
            <person name="Wu L."/>
            <person name="Ma J."/>
        </authorList>
    </citation>
    <scope>NUCLEOTIDE SEQUENCE [LARGE SCALE GENOMIC DNA]</scope>
    <source>
        <strain evidence="2">CCM 8906</strain>
    </source>
</reference>
<protein>
    <submittedName>
        <fullName evidence="1">Uncharacterized protein</fullName>
    </submittedName>
</protein>
<name>A0ABW4H021_9LACO</name>
<sequence length="98" mass="11623">MSKNENSEAWKEYHRMWQQSRWDHSKDEVYWLKEIVSRGVIKKVTEARSSNGLYQLTTNLGIVDYWTTTGKWFIRSQRQYGRGHIELLKLIGTDGDVS</sequence>
<dbReference type="EMBL" id="JBHTOM010000001">
    <property type="protein sequence ID" value="MFD1548163.1"/>
    <property type="molecule type" value="Genomic_DNA"/>
</dbReference>
<evidence type="ECO:0000313" key="1">
    <source>
        <dbReference type="EMBL" id="MFD1548163.1"/>
    </source>
</evidence>
<proteinExistence type="predicted"/>
<organism evidence="1 2">
    <name type="scientific">Levilactobacillus fuyuanensis</name>
    <dbReference type="NCBI Taxonomy" id="2486022"/>
    <lineage>
        <taxon>Bacteria</taxon>
        <taxon>Bacillati</taxon>
        <taxon>Bacillota</taxon>
        <taxon>Bacilli</taxon>
        <taxon>Lactobacillales</taxon>
        <taxon>Lactobacillaceae</taxon>
        <taxon>Levilactobacillus</taxon>
    </lineage>
</organism>
<gene>
    <name evidence="1" type="ORF">ACFQ5T_00450</name>
</gene>
<accession>A0ABW4H021</accession>
<dbReference type="Proteomes" id="UP001597195">
    <property type="component" value="Unassembled WGS sequence"/>
</dbReference>
<keyword evidence="2" id="KW-1185">Reference proteome</keyword>